<dbReference type="RefSeq" id="WP_090114191.1">
    <property type="nucleotide sequence ID" value="NZ_FNAT01000008.1"/>
</dbReference>
<protein>
    <submittedName>
        <fullName evidence="1">Uncharacterized protein</fullName>
    </submittedName>
</protein>
<dbReference type="OrthoDB" id="7756354at2"/>
<gene>
    <name evidence="1" type="ORF">SAMN04488567_3559</name>
</gene>
<sequence>MGAAQEPAGGPMLRLGLSQQFEAASNPALSADPDPMARAVSALDLALSSETRRERLSLGFGAELRAETEGGAEFAAPALRLDYGRVGAGAALDAAARLSAREIAYLAPLPDLGASGLPPEIADIEDLRGTGTRVAGDVSARLRLGEGGPLGGHLGLRASAIEYRDASAPELRDSERLAFEAGLRLAPGGRGEIGLDLGLAGVEQAGGPRRETASLELSLERAARRGAVGGAARIERAEGGERYALSARRRVELPRGTLDGRLGLSRDTGGDWGLSGRVDLRREIGAAALSLGAERAVITTAEGERWRSALRLGWERPLGEAMRIGFDLSAQHSAAADGEARRAVQAAARLSRTLTRDWSLDLTARAAGRDAPGEAAARDYGLSLGLSRALTLPF</sequence>
<accession>A0A1G7IX42</accession>
<dbReference type="STRING" id="521013.SAMN04488567_3559"/>
<dbReference type="AlphaFoldDB" id="A0A1G7IX42"/>
<keyword evidence="2" id="KW-1185">Reference proteome</keyword>
<organism evidence="1 2">
    <name type="scientific">Limimaricola pyoseonensis</name>
    <dbReference type="NCBI Taxonomy" id="521013"/>
    <lineage>
        <taxon>Bacteria</taxon>
        <taxon>Pseudomonadati</taxon>
        <taxon>Pseudomonadota</taxon>
        <taxon>Alphaproteobacteria</taxon>
        <taxon>Rhodobacterales</taxon>
        <taxon>Paracoccaceae</taxon>
        <taxon>Limimaricola</taxon>
    </lineage>
</organism>
<reference evidence="2" key="1">
    <citation type="submission" date="2016-10" db="EMBL/GenBank/DDBJ databases">
        <authorList>
            <person name="Varghese N."/>
            <person name="Submissions S."/>
        </authorList>
    </citation>
    <scope>NUCLEOTIDE SEQUENCE [LARGE SCALE GENOMIC DNA]</scope>
    <source>
        <strain evidence="2">DSM 21424</strain>
    </source>
</reference>
<evidence type="ECO:0000313" key="2">
    <source>
        <dbReference type="Proteomes" id="UP000198922"/>
    </source>
</evidence>
<proteinExistence type="predicted"/>
<name>A0A1G7IX42_9RHOB</name>
<evidence type="ECO:0000313" key="1">
    <source>
        <dbReference type="EMBL" id="SDF17251.1"/>
    </source>
</evidence>
<dbReference type="EMBL" id="FNAT01000008">
    <property type="protein sequence ID" value="SDF17251.1"/>
    <property type="molecule type" value="Genomic_DNA"/>
</dbReference>
<dbReference type="Proteomes" id="UP000198922">
    <property type="component" value="Unassembled WGS sequence"/>
</dbReference>